<sequence>MAEHLNDEQSQLLQEAQQALDQKNWPQAVASLEELYQSVSTLAINYRLVTALFFDEQYQLAADFLDDYLSDYVTEPTYFKLALEILLKNQHFVEAQELLNLAHPSEYEDYLQTIRQAEKEAAEQMAVTFETVARQFYHLSDYDLAKQEERYLAARNLPVDTFVQGAKYLLIDPFTSPVMRVTLMEDLHKLAWSQTISYRWLDDETYENNFAQSPMPIESSAYQGLDKIYQDQVAHQDPLAWQYLQDQNRLEISLLYPRQDELLTDLPRWAKRNQDRYYQRPVVKSKDAQDQLQDLVWQKINAFLPGI</sequence>
<keyword evidence="2" id="KW-1185">Reference proteome</keyword>
<organism evidence="1 2">
    <name type="scientific">Eupransor demetentiae</name>
    <dbReference type="NCBI Taxonomy" id="3109584"/>
    <lineage>
        <taxon>Bacteria</taxon>
        <taxon>Bacillati</taxon>
        <taxon>Bacillota</taxon>
        <taxon>Bacilli</taxon>
        <taxon>Lactobacillales</taxon>
        <taxon>Lactobacillaceae</taxon>
        <taxon>Eupransor</taxon>
    </lineage>
</organism>
<evidence type="ECO:0000313" key="2">
    <source>
        <dbReference type="Proteomes" id="UP001314241"/>
    </source>
</evidence>
<proteinExistence type="predicted"/>
<dbReference type="Proteomes" id="UP001314241">
    <property type="component" value="Unassembled WGS sequence"/>
</dbReference>
<dbReference type="RefSeq" id="WP_349641271.1">
    <property type="nucleotide sequence ID" value="NZ_CAWVOH010000001.1"/>
</dbReference>
<evidence type="ECO:0000313" key="1">
    <source>
        <dbReference type="EMBL" id="CAK8053717.1"/>
    </source>
</evidence>
<reference evidence="1 2" key="1">
    <citation type="submission" date="2024-01" db="EMBL/GenBank/DDBJ databases">
        <authorList>
            <person name="Botero Cardona J."/>
        </authorList>
    </citation>
    <scope>NUCLEOTIDE SEQUENCE [LARGE SCALE GENOMIC DNA]</scope>
    <source>
        <strain evidence="1 2">LMG 33000</strain>
    </source>
</reference>
<dbReference type="EMBL" id="CAWVOH010000001">
    <property type="protein sequence ID" value="CAK8053717.1"/>
    <property type="molecule type" value="Genomic_DNA"/>
</dbReference>
<accession>A0ABP0EPN4</accession>
<gene>
    <name evidence="1" type="ORF">R54876_GBNLAHCA_00274</name>
</gene>
<name>A0ABP0EPN4_9LACO</name>
<protein>
    <submittedName>
        <fullName evidence="1">Tetratricopeptide (TPR) repeat (TPR)</fullName>
    </submittedName>
</protein>
<comment type="caution">
    <text evidence="1">The sequence shown here is derived from an EMBL/GenBank/DDBJ whole genome shotgun (WGS) entry which is preliminary data.</text>
</comment>